<evidence type="ECO:0000256" key="2">
    <source>
        <dbReference type="SAM" id="SignalP"/>
    </source>
</evidence>
<dbReference type="RefSeq" id="WP_119051456.1">
    <property type="nucleotide sequence ID" value="NZ_CP032157.1"/>
</dbReference>
<dbReference type="EMBL" id="CP032157">
    <property type="protein sequence ID" value="AXY75575.1"/>
    <property type="molecule type" value="Genomic_DNA"/>
</dbReference>
<evidence type="ECO:0000259" key="3">
    <source>
        <dbReference type="Pfam" id="PF02638"/>
    </source>
</evidence>
<dbReference type="PANTHER" id="PTHR43405:SF1">
    <property type="entry name" value="GLYCOSYL HYDROLASE DIGH"/>
    <property type="match status" value="1"/>
</dbReference>
<feature type="domain" description="Glycosyl hydrolase-like 10" evidence="3">
    <location>
        <begin position="67"/>
        <end position="329"/>
    </location>
</feature>
<accession>A0A3B7MVB4</accession>
<evidence type="ECO:0000313" key="5">
    <source>
        <dbReference type="EMBL" id="AXY75575.1"/>
    </source>
</evidence>
<dbReference type="InterPro" id="IPR032280">
    <property type="entry name" value="DUF4985"/>
</dbReference>
<evidence type="ECO:0000313" key="6">
    <source>
        <dbReference type="Proteomes" id="UP000263900"/>
    </source>
</evidence>
<feature type="signal peptide" evidence="2">
    <location>
        <begin position="1"/>
        <end position="20"/>
    </location>
</feature>
<feature type="chain" id="PRO_5017566809" description="S-layer protein" evidence="2">
    <location>
        <begin position="21"/>
        <end position="467"/>
    </location>
</feature>
<dbReference type="SUPFAM" id="SSF51445">
    <property type="entry name" value="(Trans)glycosidases"/>
    <property type="match status" value="1"/>
</dbReference>
<name>A0A3B7MVB4_9BACT</name>
<dbReference type="InterPro" id="IPR052177">
    <property type="entry name" value="Divisome_Glycosyl_Hydrolase"/>
</dbReference>
<feature type="domain" description="DUF4985" evidence="4">
    <location>
        <begin position="341"/>
        <end position="447"/>
    </location>
</feature>
<evidence type="ECO:0008006" key="7">
    <source>
        <dbReference type="Google" id="ProtNLM"/>
    </source>
</evidence>
<reference evidence="5 6" key="1">
    <citation type="submission" date="2018-09" db="EMBL/GenBank/DDBJ databases">
        <title>Genome sequencing of strain 6GH32-13.</title>
        <authorList>
            <person name="Weon H.-Y."/>
            <person name="Heo J."/>
            <person name="Kwon S.-W."/>
        </authorList>
    </citation>
    <scope>NUCLEOTIDE SEQUENCE [LARGE SCALE GENOMIC DNA]</scope>
    <source>
        <strain evidence="5 6">5GH32-13</strain>
    </source>
</reference>
<gene>
    <name evidence="5" type="ORF">D3H65_17020</name>
</gene>
<dbReference type="InterPro" id="IPR003790">
    <property type="entry name" value="GHL10"/>
</dbReference>
<dbReference type="Gene3D" id="3.20.20.80">
    <property type="entry name" value="Glycosidases"/>
    <property type="match status" value="1"/>
</dbReference>
<dbReference type="PANTHER" id="PTHR43405">
    <property type="entry name" value="GLYCOSYL HYDROLASE DIGH"/>
    <property type="match status" value="1"/>
</dbReference>
<organism evidence="5 6">
    <name type="scientific">Paraflavitalea soli</name>
    <dbReference type="NCBI Taxonomy" id="2315862"/>
    <lineage>
        <taxon>Bacteria</taxon>
        <taxon>Pseudomonadati</taxon>
        <taxon>Bacteroidota</taxon>
        <taxon>Chitinophagia</taxon>
        <taxon>Chitinophagales</taxon>
        <taxon>Chitinophagaceae</taxon>
        <taxon>Paraflavitalea</taxon>
    </lineage>
</organism>
<protein>
    <recommendedName>
        <fullName evidence="7">S-layer protein</fullName>
    </recommendedName>
</protein>
<dbReference type="OrthoDB" id="9760892at2"/>
<dbReference type="Proteomes" id="UP000263900">
    <property type="component" value="Chromosome"/>
</dbReference>
<proteinExistence type="predicted"/>
<dbReference type="InterPro" id="IPR017853">
    <property type="entry name" value="GH"/>
</dbReference>
<dbReference type="KEGG" id="pseg:D3H65_17020"/>
<evidence type="ECO:0000256" key="1">
    <source>
        <dbReference type="ARBA" id="ARBA00022729"/>
    </source>
</evidence>
<dbReference type="Pfam" id="PF02638">
    <property type="entry name" value="GHL10"/>
    <property type="match status" value="1"/>
</dbReference>
<dbReference type="PROSITE" id="PS51257">
    <property type="entry name" value="PROKAR_LIPOPROTEIN"/>
    <property type="match status" value="1"/>
</dbReference>
<keyword evidence="1 2" id="KW-0732">Signal</keyword>
<dbReference type="Pfam" id="PF16373">
    <property type="entry name" value="DUF4985"/>
    <property type="match status" value="1"/>
</dbReference>
<keyword evidence="6" id="KW-1185">Reference proteome</keyword>
<sequence length="467" mass="52451">MKPSLFYPCLILTCVVMSVACKKSDSGGGPPTTPPEDTTVVTKPGRNVIAWVDARSNVFGTYGRLNDTTELKKVLDTLQQSGVTGLVIDVKGSTGYTMYPSAYTKQLTTLDGKSLPDGVDYVGYMIKEARKRSFKIYTSIVTMVEGDGNRQIGKVFDDPAFKQYESIVCDVNGNRVPVTSTGRNAFVNPAQPVVQERALNIVKEIVGKYDIDGMILDYARYTDIDADFSDFSKAQFIKFLQDKYNDADAANMKFPTDIVTTWKTSSGQVLPATTGKYYKKWLIYRTSVIHDFFKKARAAVKSVKPNVSFGVYVGAWYTTYYQVGVNWASQDYDPFNDQEIRFDWAYPGYNENGYAEQLDLLMTGNYFTQILLSENAATANLKYHWWSVEGSINGTKYITKNKMPLYASIDMGNVDWPNKGEISRAIKYILNNTSGGIMLFDVVHVYAPQYNRLKQPLWDAIKDGIKN</sequence>
<dbReference type="AlphaFoldDB" id="A0A3B7MVB4"/>
<evidence type="ECO:0000259" key="4">
    <source>
        <dbReference type="Pfam" id="PF16373"/>
    </source>
</evidence>